<dbReference type="InterPro" id="IPR000014">
    <property type="entry name" value="PAS"/>
</dbReference>
<dbReference type="GO" id="GO:0003824">
    <property type="term" value="F:catalytic activity"/>
    <property type="evidence" value="ECO:0007669"/>
    <property type="project" value="UniProtKB-ARBA"/>
</dbReference>
<dbReference type="InterPro" id="IPR000700">
    <property type="entry name" value="PAS-assoc_C"/>
</dbReference>
<dbReference type="NCBIfam" id="TIGR00254">
    <property type="entry name" value="GGDEF"/>
    <property type="match status" value="1"/>
</dbReference>
<feature type="domain" description="GGDEF" evidence="4">
    <location>
        <begin position="613"/>
        <end position="747"/>
    </location>
</feature>
<dbReference type="Pfam" id="PF00990">
    <property type="entry name" value="GGDEF"/>
    <property type="match status" value="1"/>
</dbReference>
<dbReference type="PROSITE" id="PS50113">
    <property type="entry name" value="PAC"/>
    <property type="match status" value="1"/>
</dbReference>
<dbReference type="SUPFAM" id="SSF55785">
    <property type="entry name" value="PYP-like sensor domain (PAS domain)"/>
    <property type="match status" value="2"/>
</dbReference>
<dbReference type="SMART" id="SM00091">
    <property type="entry name" value="PAS"/>
    <property type="match status" value="2"/>
</dbReference>
<keyword evidence="1" id="KW-0812">Transmembrane</keyword>
<dbReference type="Proteomes" id="UP000031572">
    <property type="component" value="Unassembled WGS sequence"/>
</dbReference>
<evidence type="ECO:0000313" key="5">
    <source>
        <dbReference type="EMBL" id="KIF81801.1"/>
    </source>
</evidence>
<dbReference type="PROSITE" id="PS50112">
    <property type="entry name" value="PAS"/>
    <property type="match status" value="1"/>
</dbReference>
<dbReference type="InterPro" id="IPR043128">
    <property type="entry name" value="Rev_trsase/Diguanyl_cyclase"/>
</dbReference>
<organism evidence="5 6">
    <name type="scientific">Noviherbaspirillum autotrophicum</name>
    <dbReference type="NCBI Taxonomy" id="709839"/>
    <lineage>
        <taxon>Bacteria</taxon>
        <taxon>Pseudomonadati</taxon>
        <taxon>Pseudomonadota</taxon>
        <taxon>Betaproteobacteria</taxon>
        <taxon>Burkholderiales</taxon>
        <taxon>Oxalobacteraceae</taxon>
        <taxon>Noviherbaspirillum</taxon>
    </lineage>
</organism>
<dbReference type="CDD" id="cd12914">
    <property type="entry name" value="PDC1_DGC_like"/>
    <property type="match status" value="1"/>
</dbReference>
<dbReference type="PROSITE" id="PS50887">
    <property type="entry name" value="GGDEF"/>
    <property type="match status" value="1"/>
</dbReference>
<dbReference type="Gene3D" id="3.30.70.270">
    <property type="match status" value="1"/>
</dbReference>
<dbReference type="Pfam" id="PF08448">
    <property type="entry name" value="PAS_4"/>
    <property type="match status" value="2"/>
</dbReference>
<gene>
    <name evidence="5" type="ORF">TSA66_14940</name>
</gene>
<dbReference type="RefSeq" id="WP_040040557.1">
    <property type="nucleotide sequence ID" value="NZ_JWJG01000028.1"/>
</dbReference>
<dbReference type="Gene3D" id="3.30.450.20">
    <property type="entry name" value="PAS domain"/>
    <property type="match status" value="3"/>
</dbReference>
<dbReference type="SUPFAM" id="SSF55073">
    <property type="entry name" value="Nucleotide cyclase"/>
    <property type="match status" value="1"/>
</dbReference>
<evidence type="ECO:0000259" key="3">
    <source>
        <dbReference type="PROSITE" id="PS50113"/>
    </source>
</evidence>
<dbReference type="OrthoDB" id="9813903at2"/>
<dbReference type="InterPro" id="IPR013656">
    <property type="entry name" value="PAS_4"/>
</dbReference>
<proteinExistence type="predicted"/>
<evidence type="ECO:0000259" key="2">
    <source>
        <dbReference type="PROSITE" id="PS50112"/>
    </source>
</evidence>
<dbReference type="NCBIfam" id="TIGR00229">
    <property type="entry name" value="sensory_box"/>
    <property type="match status" value="2"/>
</dbReference>
<evidence type="ECO:0000313" key="6">
    <source>
        <dbReference type="Proteomes" id="UP000031572"/>
    </source>
</evidence>
<dbReference type="InterPro" id="IPR035965">
    <property type="entry name" value="PAS-like_dom_sf"/>
</dbReference>
<comment type="caution">
    <text evidence="5">The sequence shown here is derived from an EMBL/GenBank/DDBJ whole genome shotgun (WGS) entry which is preliminary data.</text>
</comment>
<dbReference type="STRING" id="709839.TSA66_14940"/>
<dbReference type="SMART" id="SM00086">
    <property type="entry name" value="PAC"/>
    <property type="match status" value="2"/>
</dbReference>
<dbReference type="InterPro" id="IPR000160">
    <property type="entry name" value="GGDEF_dom"/>
</dbReference>
<dbReference type="PANTHER" id="PTHR44757">
    <property type="entry name" value="DIGUANYLATE CYCLASE DGCP"/>
    <property type="match status" value="1"/>
</dbReference>
<protein>
    <recommendedName>
        <fullName evidence="7">Diguanylate cyclase</fullName>
    </recommendedName>
</protein>
<dbReference type="InterPro" id="IPR001610">
    <property type="entry name" value="PAC"/>
</dbReference>
<evidence type="ECO:0000256" key="1">
    <source>
        <dbReference type="SAM" id="Phobius"/>
    </source>
</evidence>
<feature type="transmembrane region" description="Helical" evidence="1">
    <location>
        <begin position="12"/>
        <end position="29"/>
    </location>
</feature>
<reference evidence="5 6" key="1">
    <citation type="submission" date="2014-12" db="EMBL/GenBank/DDBJ databases">
        <title>Denitrispirillum autotrophicum gen. nov., sp. nov., Denitrifying, Facultatively Autotrophic Bacteria Isolated from Rice Paddy Soil.</title>
        <authorList>
            <person name="Ishii S."/>
            <person name="Ashida N."/>
            <person name="Ohno H."/>
            <person name="Otsuka S."/>
            <person name="Yokota A."/>
            <person name="Senoo K."/>
        </authorList>
    </citation>
    <scope>NUCLEOTIDE SEQUENCE [LARGE SCALE GENOMIC DNA]</scope>
    <source>
        <strain evidence="5 6">TSA66</strain>
    </source>
</reference>
<sequence length="763" mass="84657">MKPDSLFAQRSIVAVALVVLGIAAILNYVQEHVRVFNREQDRLQTQAHVIEENLNQTLVALNGVLGDIRQQLPAVEPADNLNRYLKTLSDGMPSVRTLAVLDVNGHALAASRPELVGFQLIDPDYRQQAEFQMAGRLDIDTLYISPPFRSTLGAFVIGVSRTWTDSRGKVGGVVIATLDRNYFSPLLDSIRYAPDMKAALVHWDGDVFLAEPEQNGLADANFLRQGSFFAEHRQSGRDITVLPHVRFSQGDARMMIQRTVKPAGLKMDKPLVVEIDRSVDEIYATWRRDARLFAALYTLILITSLFVLHAYQRKQKEADLREAAAAQRIEASERFMKTITDHLPAMVAYWTDELRCRFANGAYLEWFGKAPQELIGTRIQDLLGEELFRKNEPYIRAALQGERQQFARTLIKADGSTGYTWAQYIPDRQEGIVHGFFVLVSDVTPLKEAERALAESEWKLRTIIETEPECVTLLAADGTVQQMNPAGLAMFGAASEQQVAGTSMGGMIDAPYQPAFNALLADVGEGKSGTLTFELVGLTGIHCWLECHAVPMRDRNERITGSLCVMRDITDRKKAEQELQHLAQTDSLTGLANRRHFMALAEQELEHCSRYGGPLAVLMADIDRFKKINDTHGHKCGDAVIRRMAELCRKTLRSADVVGRLGGEEFAVVLPETDLRHAVDVAELLRQRIGQAEVHTDTGEVIRFTVSIGVASRTDKNADIETLLAQADEALYAAKNSGRDKVCEYEAAATGVGENGGAARPKS</sequence>
<feature type="domain" description="PAS" evidence="2">
    <location>
        <begin position="332"/>
        <end position="402"/>
    </location>
</feature>
<evidence type="ECO:0000259" key="4">
    <source>
        <dbReference type="PROSITE" id="PS50887"/>
    </source>
</evidence>
<evidence type="ECO:0008006" key="7">
    <source>
        <dbReference type="Google" id="ProtNLM"/>
    </source>
</evidence>
<keyword evidence="1" id="KW-1133">Transmembrane helix</keyword>
<dbReference type="CDD" id="cd01949">
    <property type="entry name" value="GGDEF"/>
    <property type="match status" value="1"/>
</dbReference>
<keyword evidence="1" id="KW-0472">Membrane</keyword>
<dbReference type="AlphaFoldDB" id="A0A0C2BUU7"/>
<dbReference type="FunFam" id="3.30.70.270:FF:000001">
    <property type="entry name" value="Diguanylate cyclase domain protein"/>
    <property type="match status" value="1"/>
</dbReference>
<dbReference type="InterPro" id="IPR052155">
    <property type="entry name" value="Biofilm_reg_signaling"/>
</dbReference>
<name>A0A0C2BUU7_9BURK</name>
<feature type="transmembrane region" description="Helical" evidence="1">
    <location>
        <begin position="292"/>
        <end position="311"/>
    </location>
</feature>
<dbReference type="EMBL" id="JWJG01000028">
    <property type="protein sequence ID" value="KIF81801.1"/>
    <property type="molecule type" value="Genomic_DNA"/>
</dbReference>
<dbReference type="CDD" id="cd00130">
    <property type="entry name" value="PAS"/>
    <property type="match status" value="2"/>
</dbReference>
<feature type="domain" description="PAC" evidence="3">
    <location>
        <begin position="529"/>
        <end position="581"/>
    </location>
</feature>
<dbReference type="InterPro" id="IPR029787">
    <property type="entry name" value="Nucleotide_cyclase"/>
</dbReference>
<accession>A0A0C2BUU7</accession>
<keyword evidence="6" id="KW-1185">Reference proteome</keyword>
<dbReference type="PANTHER" id="PTHR44757:SF2">
    <property type="entry name" value="BIOFILM ARCHITECTURE MAINTENANCE PROTEIN MBAA"/>
    <property type="match status" value="1"/>
</dbReference>
<dbReference type="SMART" id="SM00267">
    <property type="entry name" value="GGDEF"/>
    <property type="match status" value="1"/>
</dbReference>